<comment type="caution">
    <text evidence="2">The sequence shown here is derived from an EMBL/GenBank/DDBJ whole genome shotgun (WGS) entry which is preliminary data.</text>
</comment>
<gene>
    <name evidence="2" type="ORF">Dsin_014745</name>
</gene>
<accession>A0AAE0AN43</accession>
<evidence type="ECO:0000259" key="1">
    <source>
        <dbReference type="Pfam" id="PF25797"/>
    </source>
</evidence>
<feature type="domain" description="HD-Zip IV C-terminal" evidence="1">
    <location>
        <begin position="8"/>
        <end position="128"/>
    </location>
</feature>
<proteinExistence type="predicted"/>
<evidence type="ECO:0000313" key="2">
    <source>
        <dbReference type="EMBL" id="KAK3220775.1"/>
    </source>
</evidence>
<dbReference type="PANTHER" id="PTHR45654:SF107">
    <property type="entry name" value="HOMEOBOX-LEUCINE ZIPPER PROTEIN ANTHOCYANINLESS 2-LIKE ISOFORM X1"/>
    <property type="match status" value="1"/>
</dbReference>
<dbReference type="AlphaFoldDB" id="A0AAE0AN43"/>
<organism evidence="2 3">
    <name type="scientific">Dipteronia sinensis</name>
    <dbReference type="NCBI Taxonomy" id="43782"/>
    <lineage>
        <taxon>Eukaryota</taxon>
        <taxon>Viridiplantae</taxon>
        <taxon>Streptophyta</taxon>
        <taxon>Embryophyta</taxon>
        <taxon>Tracheophyta</taxon>
        <taxon>Spermatophyta</taxon>
        <taxon>Magnoliopsida</taxon>
        <taxon>eudicotyledons</taxon>
        <taxon>Gunneridae</taxon>
        <taxon>Pentapetalae</taxon>
        <taxon>rosids</taxon>
        <taxon>malvids</taxon>
        <taxon>Sapindales</taxon>
        <taxon>Sapindaceae</taxon>
        <taxon>Hippocastanoideae</taxon>
        <taxon>Acereae</taxon>
        <taxon>Dipteronia</taxon>
    </lineage>
</organism>
<dbReference type="InterPro" id="IPR042160">
    <property type="entry name" value="HD-Zip_IV"/>
</dbReference>
<dbReference type="PANTHER" id="PTHR45654">
    <property type="entry name" value="HOMEOBOX-LEUCINE ZIPPER PROTEIN MERISTEM L1"/>
    <property type="match status" value="1"/>
</dbReference>
<evidence type="ECO:0000313" key="3">
    <source>
        <dbReference type="Proteomes" id="UP001281410"/>
    </source>
</evidence>
<reference evidence="2" key="1">
    <citation type="journal article" date="2023" name="Plant J.">
        <title>Genome sequences and population genomics provide insights into the demographic history, inbreeding, and mutation load of two 'living fossil' tree species of Dipteronia.</title>
        <authorList>
            <person name="Feng Y."/>
            <person name="Comes H.P."/>
            <person name="Chen J."/>
            <person name="Zhu S."/>
            <person name="Lu R."/>
            <person name="Zhang X."/>
            <person name="Li P."/>
            <person name="Qiu J."/>
            <person name="Olsen K.M."/>
            <person name="Qiu Y."/>
        </authorList>
    </citation>
    <scope>NUCLEOTIDE SEQUENCE</scope>
    <source>
        <strain evidence="2">NBL</strain>
    </source>
</reference>
<name>A0AAE0AN43_9ROSI</name>
<dbReference type="EMBL" id="JANJYJ010000004">
    <property type="protein sequence ID" value="KAK3220775.1"/>
    <property type="molecule type" value="Genomic_DNA"/>
</dbReference>
<dbReference type="InterPro" id="IPR057993">
    <property type="entry name" value="HD-Zip_IV_C"/>
</dbReference>
<dbReference type="Proteomes" id="UP001281410">
    <property type="component" value="Unassembled WGS sequence"/>
</dbReference>
<protein>
    <recommendedName>
        <fullName evidence="1">HD-Zip IV C-terminal domain-containing protein</fullName>
    </recommendedName>
</protein>
<keyword evidence="3" id="KW-1185">Reference proteome</keyword>
<sequence length="130" mass="13771">MVYHGGTPAANTMMIMQETWNDSSGSLVVYVPLDLQSINMLMSGADSSKLAVLPSGFSIHPDGHIGHGTASKDNEGSNFNETAGGCILAVIFQILVNNLPSNKITVESVETVSKLISCTFQKINAAIQET</sequence>
<dbReference type="Pfam" id="PF25797">
    <property type="entry name" value="PDF2_C"/>
    <property type="match status" value="1"/>
</dbReference>